<comment type="caution">
    <text evidence="1">The sequence shown here is derived from an EMBL/GenBank/DDBJ whole genome shotgun (WGS) entry which is preliminary data.</text>
</comment>
<gene>
    <name evidence="1" type="ORF">C8263_15390</name>
</gene>
<evidence type="ECO:0000313" key="2">
    <source>
        <dbReference type="Proteomes" id="UP000240317"/>
    </source>
</evidence>
<protein>
    <submittedName>
        <fullName evidence="1">Uncharacterized protein</fullName>
    </submittedName>
</protein>
<accession>A0A2T3W4Z9</accession>
<sequence>MRLRVQSDADLLDLTFSQATWRQIREQSLTLTGLPYASVMVMPEVPWLTTLEGQLIKLRDTEGYEDVTLIRASDLLVQDAQGTYFHAAINHLRFPTAPPQSG</sequence>
<dbReference type="AlphaFoldDB" id="A0A2T3W4Z9"/>
<keyword evidence="2" id="KW-1185">Reference proteome</keyword>
<name>A0A2T3W4Z9_9DEIO</name>
<evidence type="ECO:0000313" key="1">
    <source>
        <dbReference type="EMBL" id="PTA66949.1"/>
    </source>
</evidence>
<reference evidence="1 2" key="1">
    <citation type="submission" date="2018-03" db="EMBL/GenBank/DDBJ databases">
        <title>Draft genome of Deinococcus sp. OD32.</title>
        <authorList>
            <person name="Wang X.-P."/>
            <person name="Du Z.-J."/>
        </authorList>
    </citation>
    <scope>NUCLEOTIDE SEQUENCE [LARGE SCALE GENOMIC DNA]</scope>
    <source>
        <strain evidence="1 2">OD32</strain>
    </source>
</reference>
<dbReference type="Proteomes" id="UP000240317">
    <property type="component" value="Unassembled WGS sequence"/>
</dbReference>
<dbReference type="EMBL" id="PYSV01000017">
    <property type="protein sequence ID" value="PTA66949.1"/>
    <property type="molecule type" value="Genomic_DNA"/>
</dbReference>
<organism evidence="1 2">
    <name type="scientific">Deinococcus arcticus</name>
    <dbReference type="NCBI Taxonomy" id="2136176"/>
    <lineage>
        <taxon>Bacteria</taxon>
        <taxon>Thermotogati</taxon>
        <taxon>Deinococcota</taxon>
        <taxon>Deinococci</taxon>
        <taxon>Deinococcales</taxon>
        <taxon>Deinococcaceae</taxon>
        <taxon>Deinococcus</taxon>
    </lineage>
</organism>
<proteinExistence type="predicted"/>